<comment type="caution">
    <text evidence="1">The sequence shown here is derived from an EMBL/GenBank/DDBJ whole genome shotgun (WGS) entry which is preliminary data.</text>
</comment>
<keyword evidence="2" id="KW-1185">Reference proteome</keyword>
<protein>
    <recommendedName>
        <fullName evidence="3">DUF922 domain-containing protein</fullName>
    </recommendedName>
</protein>
<evidence type="ECO:0008006" key="3">
    <source>
        <dbReference type="Google" id="ProtNLM"/>
    </source>
</evidence>
<proteinExistence type="predicted"/>
<dbReference type="EMBL" id="QWIV01000013">
    <property type="protein sequence ID" value="RMZ59892.1"/>
    <property type="molecule type" value="Genomic_DNA"/>
</dbReference>
<dbReference type="Proteomes" id="UP000267524">
    <property type="component" value="Unassembled WGS sequence"/>
</dbReference>
<sequence length="198" mass="23624">MVFLVNTNFIKQNSTKMNFKFLLFTILLFNISFAQNKDNNLILWSSTNKLTINDFGIKLSNKNEVPSYGQYSIDYNLRGFDFLTKNFNKKVRNYFIKSASWIDTTSGIATSLKYQQTVFDLSEIYARHFRKELKDNRIKILKGFQFAQELSEKFTTDFSNRKLLYNKETNFGTIQNKQLDWEIQIQKELEEYKDYSYE</sequence>
<evidence type="ECO:0000313" key="2">
    <source>
        <dbReference type="Proteomes" id="UP000267524"/>
    </source>
</evidence>
<dbReference type="AlphaFoldDB" id="A0A3M7LEG9"/>
<evidence type="ECO:0000313" key="1">
    <source>
        <dbReference type="EMBL" id="RMZ59892.1"/>
    </source>
</evidence>
<reference evidence="1 2" key="1">
    <citation type="submission" date="2018-08" db="EMBL/GenBank/DDBJ databases">
        <title>Chryseobacterium nematophagum: a novel matrix digesting pathogen of nematodes.</title>
        <authorList>
            <person name="Page A."/>
            <person name="Roberts M."/>
            <person name="Felix M.-A."/>
            <person name="Weir W."/>
        </authorList>
    </citation>
    <scope>NUCLEOTIDE SEQUENCE [LARGE SCALE GENOMIC DNA]</scope>
    <source>
        <strain evidence="1 2">JUb275</strain>
    </source>
</reference>
<gene>
    <name evidence="1" type="ORF">D1632_09825</name>
</gene>
<name>A0A3M7LEG9_9FLAO</name>
<accession>A0A3M7LEG9</accession>
<organism evidence="1 2">
    <name type="scientific">Chryseobacterium nematophagum</name>
    <dbReference type="NCBI Taxonomy" id="2305228"/>
    <lineage>
        <taxon>Bacteria</taxon>
        <taxon>Pseudomonadati</taxon>
        <taxon>Bacteroidota</taxon>
        <taxon>Flavobacteriia</taxon>
        <taxon>Flavobacteriales</taxon>
        <taxon>Weeksellaceae</taxon>
        <taxon>Chryseobacterium group</taxon>
        <taxon>Chryseobacterium</taxon>
    </lineage>
</organism>